<comment type="caution">
    <text evidence="1">The sequence shown here is derived from an EMBL/GenBank/DDBJ whole genome shotgun (WGS) entry which is preliminary data.</text>
</comment>
<accession>A0A9D4PS51</accession>
<evidence type="ECO:0000313" key="1">
    <source>
        <dbReference type="EMBL" id="KAH7952065.1"/>
    </source>
</evidence>
<dbReference type="EMBL" id="JABSTV010001251">
    <property type="protein sequence ID" value="KAH7952065.1"/>
    <property type="molecule type" value="Genomic_DNA"/>
</dbReference>
<dbReference type="Proteomes" id="UP000821837">
    <property type="component" value="Chromosome 5"/>
</dbReference>
<reference evidence="1" key="1">
    <citation type="journal article" date="2020" name="Cell">
        <title>Large-Scale Comparative Analyses of Tick Genomes Elucidate Their Genetic Diversity and Vector Capacities.</title>
        <authorList>
            <consortium name="Tick Genome and Microbiome Consortium (TIGMIC)"/>
            <person name="Jia N."/>
            <person name="Wang J."/>
            <person name="Shi W."/>
            <person name="Du L."/>
            <person name="Sun Y."/>
            <person name="Zhan W."/>
            <person name="Jiang J.F."/>
            <person name="Wang Q."/>
            <person name="Zhang B."/>
            <person name="Ji P."/>
            <person name="Bell-Sakyi L."/>
            <person name="Cui X.M."/>
            <person name="Yuan T.T."/>
            <person name="Jiang B.G."/>
            <person name="Yang W.F."/>
            <person name="Lam T.T."/>
            <person name="Chang Q.C."/>
            <person name="Ding S.J."/>
            <person name="Wang X.J."/>
            <person name="Zhu J.G."/>
            <person name="Ruan X.D."/>
            <person name="Zhao L."/>
            <person name="Wei J.T."/>
            <person name="Ye R.Z."/>
            <person name="Que T.C."/>
            <person name="Du C.H."/>
            <person name="Zhou Y.H."/>
            <person name="Cheng J.X."/>
            <person name="Dai P.F."/>
            <person name="Guo W.B."/>
            <person name="Han X.H."/>
            <person name="Huang E.J."/>
            <person name="Li L.F."/>
            <person name="Wei W."/>
            <person name="Gao Y.C."/>
            <person name="Liu J.Z."/>
            <person name="Shao H.Z."/>
            <person name="Wang X."/>
            <person name="Wang C.C."/>
            <person name="Yang T.C."/>
            <person name="Huo Q.B."/>
            <person name="Li W."/>
            <person name="Chen H.Y."/>
            <person name="Chen S.E."/>
            <person name="Zhou L.G."/>
            <person name="Ni X.B."/>
            <person name="Tian J.H."/>
            <person name="Sheng Y."/>
            <person name="Liu T."/>
            <person name="Pan Y.S."/>
            <person name="Xia L.Y."/>
            <person name="Li J."/>
            <person name="Zhao F."/>
            <person name="Cao W.C."/>
        </authorList>
    </citation>
    <scope>NUCLEOTIDE SEQUENCE</scope>
    <source>
        <strain evidence="1">Rsan-2018</strain>
    </source>
</reference>
<protein>
    <submittedName>
        <fullName evidence="1">Uncharacterized protein</fullName>
    </submittedName>
</protein>
<sequence>MGEDRLHLFVSCCTVQVAALYANRELIENYYNKSSGEARTYHGAFCVSRAMSLSDPGALFFCRLVRERQQGNGGAYARVIITSLREVFRSRLSRWTHDNPNVTVIPGWPSPNSALRYATDVANDATIISPPNLQLDTSTDSFVHNWQKVAQSVRGSAG</sequence>
<name>A0A9D4PS51_RHISA</name>
<dbReference type="AlphaFoldDB" id="A0A9D4PS51"/>
<evidence type="ECO:0000313" key="2">
    <source>
        <dbReference type="Proteomes" id="UP000821837"/>
    </source>
</evidence>
<proteinExistence type="predicted"/>
<gene>
    <name evidence="1" type="ORF">HPB52_017799</name>
</gene>
<keyword evidence="2" id="KW-1185">Reference proteome</keyword>
<organism evidence="1 2">
    <name type="scientific">Rhipicephalus sanguineus</name>
    <name type="common">Brown dog tick</name>
    <name type="synonym">Ixodes sanguineus</name>
    <dbReference type="NCBI Taxonomy" id="34632"/>
    <lineage>
        <taxon>Eukaryota</taxon>
        <taxon>Metazoa</taxon>
        <taxon>Ecdysozoa</taxon>
        <taxon>Arthropoda</taxon>
        <taxon>Chelicerata</taxon>
        <taxon>Arachnida</taxon>
        <taxon>Acari</taxon>
        <taxon>Parasitiformes</taxon>
        <taxon>Ixodida</taxon>
        <taxon>Ixodoidea</taxon>
        <taxon>Ixodidae</taxon>
        <taxon>Rhipicephalinae</taxon>
        <taxon>Rhipicephalus</taxon>
        <taxon>Rhipicephalus</taxon>
    </lineage>
</organism>
<reference evidence="1" key="2">
    <citation type="submission" date="2021-09" db="EMBL/GenBank/DDBJ databases">
        <authorList>
            <person name="Jia N."/>
            <person name="Wang J."/>
            <person name="Shi W."/>
            <person name="Du L."/>
            <person name="Sun Y."/>
            <person name="Zhan W."/>
            <person name="Jiang J."/>
            <person name="Wang Q."/>
            <person name="Zhang B."/>
            <person name="Ji P."/>
            <person name="Sakyi L.B."/>
            <person name="Cui X."/>
            <person name="Yuan T."/>
            <person name="Jiang B."/>
            <person name="Yang W."/>
            <person name="Lam T.T.-Y."/>
            <person name="Chang Q."/>
            <person name="Ding S."/>
            <person name="Wang X."/>
            <person name="Zhu J."/>
            <person name="Ruan X."/>
            <person name="Zhao L."/>
            <person name="Wei J."/>
            <person name="Que T."/>
            <person name="Du C."/>
            <person name="Cheng J."/>
            <person name="Dai P."/>
            <person name="Han X."/>
            <person name="Huang E."/>
            <person name="Gao Y."/>
            <person name="Liu J."/>
            <person name="Shao H."/>
            <person name="Ye R."/>
            <person name="Li L."/>
            <person name="Wei W."/>
            <person name="Wang X."/>
            <person name="Wang C."/>
            <person name="Huo Q."/>
            <person name="Li W."/>
            <person name="Guo W."/>
            <person name="Chen H."/>
            <person name="Chen S."/>
            <person name="Zhou L."/>
            <person name="Zhou L."/>
            <person name="Ni X."/>
            <person name="Tian J."/>
            <person name="Zhou Y."/>
            <person name="Sheng Y."/>
            <person name="Liu T."/>
            <person name="Pan Y."/>
            <person name="Xia L."/>
            <person name="Li J."/>
            <person name="Zhao F."/>
            <person name="Cao W."/>
        </authorList>
    </citation>
    <scope>NUCLEOTIDE SEQUENCE</scope>
    <source>
        <strain evidence="1">Rsan-2018</strain>
        <tissue evidence="1">Larvae</tissue>
    </source>
</reference>